<dbReference type="GO" id="GO:0004222">
    <property type="term" value="F:metalloendopeptidase activity"/>
    <property type="evidence" value="ECO:0007669"/>
    <property type="project" value="InterPro"/>
</dbReference>
<dbReference type="Pfam" id="PF08439">
    <property type="entry name" value="Peptidase_M3_N"/>
    <property type="match status" value="1"/>
</dbReference>
<dbReference type="PANTHER" id="PTHR11804:SF5">
    <property type="entry name" value="OLIGOENDOPEPTIDASE F"/>
    <property type="match status" value="1"/>
</dbReference>
<dbReference type="InterPro" id="IPR013647">
    <property type="entry name" value="OligopepF_N_dom"/>
</dbReference>
<evidence type="ECO:0000259" key="8">
    <source>
        <dbReference type="Pfam" id="PF08439"/>
    </source>
</evidence>
<dbReference type="GO" id="GO:0046872">
    <property type="term" value="F:metal ion binding"/>
    <property type="evidence" value="ECO:0007669"/>
    <property type="project" value="UniProtKB-UniRule"/>
</dbReference>
<keyword evidence="2 6" id="KW-0479">Metal-binding</keyword>
<evidence type="ECO:0000313" key="9">
    <source>
        <dbReference type="EMBL" id="MBC8334433.1"/>
    </source>
</evidence>
<keyword evidence="1 6" id="KW-0645">Protease</keyword>
<dbReference type="GO" id="GO:0006508">
    <property type="term" value="P:proteolysis"/>
    <property type="evidence" value="ECO:0007669"/>
    <property type="project" value="UniProtKB-KW"/>
</dbReference>
<dbReference type="InterPro" id="IPR001567">
    <property type="entry name" value="Pept_M3A_M3B_dom"/>
</dbReference>
<comment type="similarity">
    <text evidence="6">Belongs to the peptidase M3 family.</text>
</comment>
<dbReference type="Proteomes" id="UP000614469">
    <property type="component" value="Unassembled WGS sequence"/>
</dbReference>
<comment type="caution">
    <text evidence="9">The sequence shown here is derived from an EMBL/GenBank/DDBJ whole genome shotgun (WGS) entry which is preliminary data.</text>
</comment>
<evidence type="ECO:0000256" key="4">
    <source>
        <dbReference type="ARBA" id="ARBA00022833"/>
    </source>
</evidence>
<evidence type="ECO:0000313" key="10">
    <source>
        <dbReference type="Proteomes" id="UP000614469"/>
    </source>
</evidence>
<keyword evidence="5 6" id="KW-0482">Metalloprotease</keyword>
<feature type="domain" description="Peptidase M3A/M3B catalytic" evidence="7">
    <location>
        <begin position="199"/>
        <end position="571"/>
    </location>
</feature>
<dbReference type="GO" id="GO:0006518">
    <property type="term" value="P:peptide metabolic process"/>
    <property type="evidence" value="ECO:0007669"/>
    <property type="project" value="TreeGrafter"/>
</dbReference>
<dbReference type="Gene3D" id="1.10.1370.20">
    <property type="entry name" value="Oligoendopeptidase f, C-terminal domain"/>
    <property type="match status" value="1"/>
</dbReference>
<evidence type="ECO:0000256" key="6">
    <source>
        <dbReference type="RuleBase" id="RU003435"/>
    </source>
</evidence>
<protein>
    <submittedName>
        <fullName evidence="9">M3 family oligoendopeptidase</fullName>
    </submittedName>
</protein>
<dbReference type="InterPro" id="IPR042088">
    <property type="entry name" value="OligoPept_F_C"/>
</dbReference>
<dbReference type="Pfam" id="PF01432">
    <property type="entry name" value="Peptidase_M3"/>
    <property type="match status" value="1"/>
</dbReference>
<dbReference type="NCBIfam" id="TIGR02290">
    <property type="entry name" value="M3_fam_3"/>
    <property type="match status" value="1"/>
</dbReference>
<dbReference type="InterPro" id="IPR011977">
    <property type="entry name" value="Pept_M3B_clade3"/>
</dbReference>
<reference evidence="9 10" key="1">
    <citation type="submission" date="2020-08" db="EMBL/GenBank/DDBJ databases">
        <title>Bridging the membrane lipid divide: bacteria of the FCB group superphylum have the potential to synthesize archaeal ether lipids.</title>
        <authorList>
            <person name="Villanueva L."/>
            <person name="Von Meijenfeldt F.A.B."/>
            <person name="Westbye A.B."/>
            <person name="Yadav S."/>
            <person name="Hopmans E.C."/>
            <person name="Dutilh B.E."/>
            <person name="Sinninghe Damste J.S."/>
        </authorList>
    </citation>
    <scope>NUCLEOTIDE SEQUENCE [LARGE SCALE GENOMIC DNA]</scope>
    <source>
        <strain evidence="9">NIOZ-UU36</strain>
    </source>
</reference>
<dbReference type="PANTHER" id="PTHR11804">
    <property type="entry name" value="PROTEASE M3 THIMET OLIGOPEPTIDASE-RELATED"/>
    <property type="match status" value="1"/>
</dbReference>
<evidence type="ECO:0000256" key="2">
    <source>
        <dbReference type="ARBA" id="ARBA00022723"/>
    </source>
</evidence>
<gene>
    <name evidence="9" type="ORF">H8E29_04135</name>
</gene>
<dbReference type="CDD" id="cd09610">
    <property type="entry name" value="M3B_PepF"/>
    <property type="match status" value="1"/>
</dbReference>
<organism evidence="9 10">
    <name type="scientific">Candidatus Desulfolinea nitratireducens</name>
    <dbReference type="NCBI Taxonomy" id="2841698"/>
    <lineage>
        <taxon>Bacteria</taxon>
        <taxon>Bacillati</taxon>
        <taxon>Chloroflexota</taxon>
        <taxon>Anaerolineae</taxon>
        <taxon>Anaerolineales</taxon>
        <taxon>Anaerolineales incertae sedis</taxon>
        <taxon>Candidatus Desulfolinea</taxon>
    </lineage>
</organism>
<sequence>MTFTQTKWSLEDLFPSFESPELEKTYKDLDEQVTAFEALRPTLKADMDVENFMEMLESSEKSTRLAHRLYSFAGLAFSADTQDQTAQSAQSRVEQFLAEVQNRTLFFDLWWKDLDAETAEHFMDVAGDYRYYLEEIRNFKPHTLSEAEEKILNIKNVTGSSALITLYSAITNRYVFKLDVDGETKEMTRGELMTYVRGADADLRAAAYQELYQVYGDDGPILGQMYQTRVRDWGNENVNMRSFAEPISARNLGNDIPDEAVDTLLDVCEKNANVFQRYFKLKAKHLGVDKLRRYDVYAPVVKSEKTYDFGVAAEMVLGSFATFDPRLATLAQRVFDDDHLDSEVRKGKRGGAFCWSVTPEMAPWVLLNYQGRADDVATMAHELGHAIHSMLAGDHTIFTFHSSLPLAETASTFAEMMLVDQLLAEERDESVRRDLLFRQVDDSYATIMRQAFFALFERKAHQMVKENASVDELAAAYLENLEAQFGDAIEVSDEFKWEWVSIPHIYHTPFYVYAYAFGQLLVLSLYKQFKAEGEAFKPRYLKLLSAGGSQAPEKILTEAGIDIRSVEFWQGGFDVIKDLVEQLEALPVK</sequence>
<name>A0A8J6NFF9_9CHLR</name>
<dbReference type="EMBL" id="JACNJN010000066">
    <property type="protein sequence ID" value="MBC8334433.1"/>
    <property type="molecule type" value="Genomic_DNA"/>
</dbReference>
<keyword evidence="4 6" id="KW-0862">Zinc</keyword>
<dbReference type="SUPFAM" id="SSF55486">
    <property type="entry name" value="Metalloproteases ('zincins'), catalytic domain"/>
    <property type="match status" value="1"/>
</dbReference>
<evidence type="ECO:0000256" key="5">
    <source>
        <dbReference type="ARBA" id="ARBA00023049"/>
    </source>
</evidence>
<feature type="domain" description="Oligopeptidase F N-terminal" evidence="8">
    <location>
        <begin position="113"/>
        <end position="174"/>
    </location>
</feature>
<dbReference type="InterPro" id="IPR045090">
    <property type="entry name" value="Pept_M3A_M3B"/>
</dbReference>
<dbReference type="AlphaFoldDB" id="A0A8J6NFF9"/>
<accession>A0A8J6NFF9</accession>
<evidence type="ECO:0000259" key="7">
    <source>
        <dbReference type="Pfam" id="PF01432"/>
    </source>
</evidence>
<comment type="cofactor">
    <cofactor evidence="6">
        <name>Zn(2+)</name>
        <dbReference type="ChEBI" id="CHEBI:29105"/>
    </cofactor>
    <text evidence="6">Binds 1 zinc ion.</text>
</comment>
<evidence type="ECO:0000256" key="1">
    <source>
        <dbReference type="ARBA" id="ARBA00022670"/>
    </source>
</evidence>
<proteinExistence type="inferred from homology"/>
<keyword evidence="3 6" id="KW-0378">Hydrolase</keyword>
<evidence type="ECO:0000256" key="3">
    <source>
        <dbReference type="ARBA" id="ARBA00022801"/>
    </source>
</evidence>
<dbReference type="Gene3D" id="1.20.140.70">
    <property type="entry name" value="Oligopeptidase f, N-terminal domain"/>
    <property type="match status" value="1"/>
</dbReference>